<proteinExistence type="inferred from homology"/>
<dbReference type="InterPro" id="IPR001343">
    <property type="entry name" value="Hemolysn_Ca-bd"/>
</dbReference>
<dbReference type="Pfam" id="PF00353">
    <property type="entry name" value="HemolysinCabind"/>
    <property type="match status" value="2"/>
</dbReference>
<comment type="similarity">
    <text evidence="2">Belongs to the peptidase M10B family.</text>
</comment>
<dbReference type="InterPro" id="IPR011049">
    <property type="entry name" value="Serralysin-like_metalloprot_C"/>
</dbReference>
<organism evidence="5 6">
    <name type="scientific">Microvirga brassicacearum</name>
    <dbReference type="NCBI Taxonomy" id="2580413"/>
    <lineage>
        <taxon>Bacteria</taxon>
        <taxon>Pseudomonadati</taxon>
        <taxon>Pseudomonadota</taxon>
        <taxon>Alphaproteobacteria</taxon>
        <taxon>Hyphomicrobiales</taxon>
        <taxon>Methylobacteriaceae</taxon>
        <taxon>Microvirga</taxon>
    </lineage>
</organism>
<dbReference type="SUPFAM" id="SSF51120">
    <property type="entry name" value="beta-Roll"/>
    <property type="match status" value="2"/>
</dbReference>
<keyword evidence="3" id="KW-0964">Secreted</keyword>
<dbReference type="InterPro" id="IPR006026">
    <property type="entry name" value="Peptidase_Metallo"/>
</dbReference>
<dbReference type="AlphaFoldDB" id="A0A5N3PII0"/>
<dbReference type="GO" id="GO:0005615">
    <property type="term" value="C:extracellular space"/>
    <property type="evidence" value="ECO:0007669"/>
    <property type="project" value="InterPro"/>
</dbReference>
<dbReference type="SUPFAM" id="SSF55486">
    <property type="entry name" value="Metalloproteases ('zincins'), catalytic domain"/>
    <property type="match status" value="1"/>
</dbReference>
<dbReference type="InterPro" id="IPR050557">
    <property type="entry name" value="RTX_toxin/Mannuronan_C5-epim"/>
</dbReference>
<dbReference type="GO" id="GO:0008270">
    <property type="term" value="F:zinc ion binding"/>
    <property type="evidence" value="ECO:0007669"/>
    <property type="project" value="InterPro"/>
</dbReference>
<evidence type="ECO:0000256" key="1">
    <source>
        <dbReference type="ARBA" id="ARBA00004613"/>
    </source>
</evidence>
<feature type="domain" description="Peptidase metallopeptidase" evidence="4">
    <location>
        <begin position="119"/>
        <end position="298"/>
    </location>
</feature>
<dbReference type="InterPro" id="IPR018511">
    <property type="entry name" value="Hemolysin-typ_Ca-bd_CS"/>
</dbReference>
<protein>
    <recommendedName>
        <fullName evidence="4">Peptidase metallopeptidase domain-containing protein</fullName>
    </recommendedName>
</protein>
<dbReference type="Gene3D" id="2.150.10.10">
    <property type="entry name" value="Serralysin-like metalloprotease, C-terminal"/>
    <property type="match status" value="2"/>
</dbReference>
<dbReference type="Gene3D" id="3.40.390.10">
    <property type="entry name" value="Collagenase (Catalytic Domain)"/>
    <property type="match status" value="1"/>
</dbReference>
<comment type="subcellular location">
    <subcellularLocation>
        <location evidence="1">Secreted</location>
    </subcellularLocation>
</comment>
<comment type="caution">
    <text evidence="5">The sequence shown here is derived from an EMBL/GenBank/DDBJ whole genome shotgun (WGS) entry which is preliminary data.</text>
</comment>
<evidence type="ECO:0000259" key="4">
    <source>
        <dbReference type="SMART" id="SM00235"/>
    </source>
</evidence>
<reference evidence="5 6" key="1">
    <citation type="journal article" date="2019" name="Microorganisms">
        <title>Genome Insights into the Novel Species Microvirga brassicacearum, a Rapeseed Endophyte with Biotechnological Potential.</title>
        <authorList>
            <person name="Jimenez-Gomez A."/>
            <person name="Saati-Santamaria Z."/>
            <person name="Igual J.M."/>
            <person name="Rivas R."/>
            <person name="Mateos P.F."/>
            <person name="Garcia-Fraile P."/>
        </authorList>
    </citation>
    <scope>NUCLEOTIDE SEQUENCE [LARGE SCALE GENOMIC DNA]</scope>
    <source>
        <strain evidence="5 6">CDVBN77</strain>
    </source>
</reference>
<dbReference type="EMBL" id="VCMV01000002">
    <property type="protein sequence ID" value="KAB0269551.1"/>
    <property type="molecule type" value="Genomic_DNA"/>
</dbReference>
<dbReference type="InterPro" id="IPR024079">
    <property type="entry name" value="MetalloPept_cat_dom_sf"/>
</dbReference>
<gene>
    <name evidence="5" type="ORF">FEZ63_01225</name>
</gene>
<dbReference type="CDD" id="cd04277">
    <property type="entry name" value="ZnMc_serralysin_like"/>
    <property type="match status" value="1"/>
</dbReference>
<accession>A0A5N3PII0</accession>
<dbReference type="InterPro" id="IPR034033">
    <property type="entry name" value="Serralysin-like"/>
</dbReference>
<name>A0A5N3PII0_9HYPH</name>
<dbReference type="PROSITE" id="PS00330">
    <property type="entry name" value="HEMOLYSIN_CALCIUM"/>
    <property type="match status" value="2"/>
</dbReference>
<dbReference type="GO" id="GO:0005509">
    <property type="term" value="F:calcium ion binding"/>
    <property type="evidence" value="ECO:0007669"/>
    <property type="project" value="InterPro"/>
</dbReference>
<evidence type="ECO:0000313" key="5">
    <source>
        <dbReference type="EMBL" id="KAB0269551.1"/>
    </source>
</evidence>
<dbReference type="Proteomes" id="UP000325684">
    <property type="component" value="Unassembled WGS sequence"/>
</dbReference>
<sequence>MGRLSMCYLCAGSNHGTSSFSHDLGWTATTWGANGEPLGDGATNHAMSFASMAAGAPWDGIGDWIEGAVDDVYDWISDNVSTAPLSLFSALATTAPFSVAGVRFVVPSGLDSDVRALLTGSQWSSGAITYSLPDSRSDYQWFNPSASGYRALSFDTEQAIRYAFEGYSPYAGGPKMGLTSVEGVTNLSLAYAGRNGATIQVSGFTPGDTINRSHGYYPGVPGYGGDVWLSRDSAGVGSYSHFLVLHELGHALGLKHPHDSGGVLPKMSAARDSAEYTVMSYHLTADDPQTFMQYDVAALQAMYGADFVTNSSSTTYTWSPTTGEAFVNGVGQGAPTKNIIFMTIWDGGGIDTYNLSNYHGGAVIDLAPGGYVKFSQSQLAHKNATTYVKGNVYNAFLYKGDGRSLIENANGGNGDDDIRGNAANNVLTGNAGDDTLSGAAGQDRLIGGEGADHLRGGAGADYLDGGAGTYDTVEYSDSPTGVSVNLGAGTVVGGYATGDQIFGFENVIGSAREDVLYGSSGNNVLLGNSGSDQLVGQGGSDHLGGDDGDDMLIVNGGFATMVGGSGDDRFVVFPGSHARITDFTAGAGYTDEILIYKNIFASFAEVNAATYASGDSTFIVKGDFRIELVGVRPWHLHADDFNFLNI</sequence>
<dbReference type="GO" id="GO:0006508">
    <property type="term" value="P:proteolysis"/>
    <property type="evidence" value="ECO:0007669"/>
    <property type="project" value="InterPro"/>
</dbReference>
<dbReference type="PANTHER" id="PTHR38340:SF1">
    <property type="entry name" value="S-LAYER PROTEIN"/>
    <property type="match status" value="1"/>
</dbReference>
<dbReference type="PRINTS" id="PR00313">
    <property type="entry name" value="CABNDNGRPT"/>
</dbReference>
<dbReference type="OrthoDB" id="223957at2"/>
<dbReference type="PANTHER" id="PTHR38340">
    <property type="entry name" value="S-LAYER PROTEIN"/>
    <property type="match status" value="1"/>
</dbReference>
<evidence type="ECO:0000256" key="2">
    <source>
        <dbReference type="ARBA" id="ARBA00009490"/>
    </source>
</evidence>
<evidence type="ECO:0000256" key="3">
    <source>
        <dbReference type="ARBA" id="ARBA00022525"/>
    </source>
</evidence>
<evidence type="ECO:0000313" key="6">
    <source>
        <dbReference type="Proteomes" id="UP000325684"/>
    </source>
</evidence>
<dbReference type="SMART" id="SM00235">
    <property type="entry name" value="ZnMc"/>
    <property type="match status" value="1"/>
</dbReference>
<dbReference type="GO" id="GO:0008237">
    <property type="term" value="F:metallopeptidase activity"/>
    <property type="evidence" value="ECO:0007669"/>
    <property type="project" value="InterPro"/>
</dbReference>
<keyword evidence="6" id="KW-1185">Reference proteome</keyword>